<protein>
    <recommendedName>
        <fullName evidence="2">MATH domain-containing protein</fullName>
    </recommendedName>
</protein>
<dbReference type="EMBL" id="JAHRIN010075991">
    <property type="protein sequence ID" value="MEQ2217648.1"/>
    <property type="molecule type" value="Genomic_DNA"/>
</dbReference>
<proteinExistence type="predicted"/>
<feature type="chain" id="PRO_5045963812" description="MATH domain-containing protein" evidence="1">
    <location>
        <begin position="23"/>
        <end position="127"/>
    </location>
</feature>
<dbReference type="PROSITE" id="PS50144">
    <property type="entry name" value="MATH"/>
    <property type="match status" value="1"/>
</dbReference>
<feature type="non-terminal residue" evidence="3">
    <location>
        <position position="127"/>
    </location>
</feature>
<dbReference type="InterPro" id="IPR002083">
    <property type="entry name" value="MATH/TRAF_dom"/>
</dbReference>
<dbReference type="Gene3D" id="2.60.210.10">
    <property type="entry name" value="Apoptosis, Tumor Necrosis Factor Receptor Associated Protein 2, Chain A"/>
    <property type="match status" value="1"/>
</dbReference>
<comment type="caution">
    <text evidence="3">The sequence shown here is derived from an EMBL/GenBank/DDBJ whole genome shotgun (WGS) entry which is preliminary data.</text>
</comment>
<name>A0ABV0SD22_9TELE</name>
<keyword evidence="1" id="KW-0732">Signal</keyword>
<evidence type="ECO:0000313" key="3">
    <source>
        <dbReference type="EMBL" id="MEQ2217648.1"/>
    </source>
</evidence>
<gene>
    <name evidence="3" type="ORF">XENOCAPTIV_017778</name>
</gene>
<feature type="domain" description="MATH" evidence="2">
    <location>
        <begin position="30"/>
        <end position="127"/>
    </location>
</feature>
<feature type="signal peptide" evidence="1">
    <location>
        <begin position="1"/>
        <end position="22"/>
    </location>
</feature>
<accession>A0ABV0SD22</accession>
<dbReference type="SUPFAM" id="SSF49599">
    <property type="entry name" value="TRAF domain-like"/>
    <property type="match status" value="1"/>
</dbReference>
<keyword evidence="4" id="KW-1185">Reference proteome</keyword>
<evidence type="ECO:0000256" key="1">
    <source>
        <dbReference type="SAM" id="SignalP"/>
    </source>
</evidence>
<evidence type="ECO:0000259" key="2">
    <source>
        <dbReference type="PROSITE" id="PS50144"/>
    </source>
</evidence>
<dbReference type="InterPro" id="IPR008974">
    <property type="entry name" value="TRAF-like"/>
</dbReference>
<evidence type="ECO:0000313" key="4">
    <source>
        <dbReference type="Proteomes" id="UP001434883"/>
    </source>
</evidence>
<sequence length="127" mass="14758">MTRRNPWVNLFYFLFSVGRCLLTDTSWRSEATFRFVVERFSRLSESVLSPACFVRNLPWKIMVMPRFYPDRPHQKSVGFFLQCNAESDSTYVSLILSLFILDQPKLHVASLAKFYLCTIGMGLVCTV</sequence>
<reference evidence="3 4" key="1">
    <citation type="submission" date="2021-06" db="EMBL/GenBank/DDBJ databases">
        <authorList>
            <person name="Palmer J.M."/>
        </authorList>
    </citation>
    <scope>NUCLEOTIDE SEQUENCE [LARGE SCALE GENOMIC DNA]</scope>
    <source>
        <strain evidence="3 4">XC_2019</strain>
        <tissue evidence="3">Muscle</tissue>
    </source>
</reference>
<organism evidence="3 4">
    <name type="scientific">Xenoophorus captivus</name>
    <dbReference type="NCBI Taxonomy" id="1517983"/>
    <lineage>
        <taxon>Eukaryota</taxon>
        <taxon>Metazoa</taxon>
        <taxon>Chordata</taxon>
        <taxon>Craniata</taxon>
        <taxon>Vertebrata</taxon>
        <taxon>Euteleostomi</taxon>
        <taxon>Actinopterygii</taxon>
        <taxon>Neopterygii</taxon>
        <taxon>Teleostei</taxon>
        <taxon>Neoteleostei</taxon>
        <taxon>Acanthomorphata</taxon>
        <taxon>Ovalentaria</taxon>
        <taxon>Atherinomorphae</taxon>
        <taxon>Cyprinodontiformes</taxon>
        <taxon>Goodeidae</taxon>
        <taxon>Xenoophorus</taxon>
    </lineage>
</organism>
<dbReference type="Proteomes" id="UP001434883">
    <property type="component" value="Unassembled WGS sequence"/>
</dbReference>